<dbReference type="AlphaFoldDB" id="A0A699SMU3"/>
<name>A0A699SMU3_TANCI</name>
<feature type="non-terminal residue" evidence="1">
    <location>
        <position position="1"/>
    </location>
</feature>
<sequence length="94" mass="9928">GSQLQLVAAVDGELRALDDALVVGHGLVGGAVGAVERRVVGVDTTQAVHAASDVEHARNARRAVRRQQRSGARQARLAFWARTGSAAPTRQSHR</sequence>
<comment type="caution">
    <text evidence="1">The sequence shown here is derived from an EMBL/GenBank/DDBJ whole genome shotgun (WGS) entry which is preliminary data.</text>
</comment>
<accession>A0A699SMU3</accession>
<dbReference type="EMBL" id="BKCJ011170538">
    <property type="protein sequence ID" value="GFC98183.1"/>
    <property type="molecule type" value="Genomic_DNA"/>
</dbReference>
<proteinExistence type="predicted"/>
<protein>
    <submittedName>
        <fullName evidence="1">Uncharacterized protein</fullName>
    </submittedName>
</protein>
<reference evidence="1" key="1">
    <citation type="journal article" date="2019" name="Sci. Rep.">
        <title>Draft genome of Tanacetum cinerariifolium, the natural source of mosquito coil.</title>
        <authorList>
            <person name="Yamashiro T."/>
            <person name="Shiraishi A."/>
            <person name="Satake H."/>
            <person name="Nakayama K."/>
        </authorList>
    </citation>
    <scope>NUCLEOTIDE SEQUENCE</scope>
</reference>
<organism evidence="1">
    <name type="scientific">Tanacetum cinerariifolium</name>
    <name type="common">Dalmatian daisy</name>
    <name type="synonym">Chrysanthemum cinerariifolium</name>
    <dbReference type="NCBI Taxonomy" id="118510"/>
    <lineage>
        <taxon>Eukaryota</taxon>
        <taxon>Viridiplantae</taxon>
        <taxon>Streptophyta</taxon>
        <taxon>Embryophyta</taxon>
        <taxon>Tracheophyta</taxon>
        <taxon>Spermatophyta</taxon>
        <taxon>Magnoliopsida</taxon>
        <taxon>eudicotyledons</taxon>
        <taxon>Gunneridae</taxon>
        <taxon>Pentapetalae</taxon>
        <taxon>asterids</taxon>
        <taxon>campanulids</taxon>
        <taxon>Asterales</taxon>
        <taxon>Asteraceae</taxon>
        <taxon>Asteroideae</taxon>
        <taxon>Anthemideae</taxon>
        <taxon>Anthemidinae</taxon>
        <taxon>Tanacetum</taxon>
    </lineage>
</organism>
<evidence type="ECO:0000313" key="1">
    <source>
        <dbReference type="EMBL" id="GFC98183.1"/>
    </source>
</evidence>
<gene>
    <name evidence="1" type="ORF">Tci_870153</name>
</gene>